<reference evidence="1 2" key="1">
    <citation type="submission" date="2024-05" db="EMBL/GenBank/DDBJ databases">
        <title>Culex pipiens pipiens assembly and annotation.</title>
        <authorList>
            <person name="Alout H."/>
            <person name="Durand T."/>
        </authorList>
    </citation>
    <scope>NUCLEOTIDE SEQUENCE [LARGE SCALE GENOMIC DNA]</scope>
    <source>
        <strain evidence="1">HA-2024</strain>
        <tissue evidence="1">Whole body</tissue>
    </source>
</reference>
<proteinExistence type="predicted"/>
<dbReference type="EMBL" id="JBEHCU010011172">
    <property type="protein sequence ID" value="KAL1377118.1"/>
    <property type="molecule type" value="Genomic_DNA"/>
</dbReference>
<organism evidence="1 2">
    <name type="scientific">Culex pipiens pipiens</name>
    <name type="common">Northern house mosquito</name>
    <dbReference type="NCBI Taxonomy" id="38569"/>
    <lineage>
        <taxon>Eukaryota</taxon>
        <taxon>Metazoa</taxon>
        <taxon>Ecdysozoa</taxon>
        <taxon>Arthropoda</taxon>
        <taxon>Hexapoda</taxon>
        <taxon>Insecta</taxon>
        <taxon>Pterygota</taxon>
        <taxon>Neoptera</taxon>
        <taxon>Endopterygota</taxon>
        <taxon>Diptera</taxon>
        <taxon>Nematocera</taxon>
        <taxon>Culicoidea</taxon>
        <taxon>Culicidae</taxon>
        <taxon>Culicinae</taxon>
        <taxon>Culicini</taxon>
        <taxon>Culex</taxon>
        <taxon>Culex</taxon>
    </lineage>
</organism>
<accession>A0ABD1CL40</accession>
<gene>
    <name evidence="1" type="ORF">pipiens_016472</name>
</gene>
<protein>
    <submittedName>
        <fullName evidence="1">Uncharacterized protein</fullName>
    </submittedName>
</protein>
<name>A0ABD1CL40_CULPP</name>
<comment type="caution">
    <text evidence="1">The sequence shown here is derived from an EMBL/GenBank/DDBJ whole genome shotgun (WGS) entry which is preliminary data.</text>
</comment>
<evidence type="ECO:0000313" key="1">
    <source>
        <dbReference type="EMBL" id="KAL1377118.1"/>
    </source>
</evidence>
<evidence type="ECO:0000313" key="2">
    <source>
        <dbReference type="Proteomes" id="UP001562425"/>
    </source>
</evidence>
<dbReference type="Proteomes" id="UP001562425">
    <property type="component" value="Unassembled WGS sequence"/>
</dbReference>
<sequence>MNKLAIWRFVEFRSICASQDTSQMTSAATQYEFPEAILLGGSSVLPAVSTFIKSSANVTVVLDREVTKELVVAAGPVLNAVGRRPVERKTTALLNT</sequence>
<dbReference type="AlphaFoldDB" id="A0ABD1CL40"/>
<keyword evidence="2" id="KW-1185">Reference proteome</keyword>